<protein>
    <submittedName>
        <fullName evidence="4">GYF domain-containing protein</fullName>
    </submittedName>
</protein>
<keyword evidence="5" id="KW-1185">Reference proteome</keyword>
<comment type="similarity">
    <text evidence="1">Belongs to the N-Me-Phe pilin family.</text>
</comment>
<accession>A0ABW0SNU3</accession>
<dbReference type="Proteomes" id="UP001596036">
    <property type="component" value="Unassembled WGS sequence"/>
</dbReference>
<dbReference type="InterPro" id="IPR001082">
    <property type="entry name" value="Pilin"/>
</dbReference>
<organism evidence="4 5">
    <name type="scientific">Lysobacter yangpyeongensis</name>
    <dbReference type="NCBI Taxonomy" id="346182"/>
    <lineage>
        <taxon>Bacteria</taxon>
        <taxon>Pseudomonadati</taxon>
        <taxon>Pseudomonadota</taxon>
        <taxon>Gammaproteobacteria</taxon>
        <taxon>Lysobacterales</taxon>
        <taxon>Lysobacteraceae</taxon>
        <taxon>Lysobacter</taxon>
    </lineage>
</organism>
<dbReference type="Gene3D" id="3.30.700.10">
    <property type="entry name" value="Glycoprotein, Type 4 Pilin"/>
    <property type="match status" value="1"/>
</dbReference>
<dbReference type="SUPFAM" id="SSF54523">
    <property type="entry name" value="Pili subunits"/>
    <property type="match status" value="1"/>
</dbReference>
<evidence type="ECO:0000313" key="5">
    <source>
        <dbReference type="Proteomes" id="UP001596036"/>
    </source>
</evidence>
<dbReference type="InterPro" id="IPR025640">
    <property type="entry name" value="GYF_2"/>
</dbReference>
<proteinExistence type="inferred from homology"/>
<evidence type="ECO:0000256" key="2">
    <source>
        <dbReference type="SAM" id="Phobius"/>
    </source>
</evidence>
<reference evidence="5" key="1">
    <citation type="journal article" date="2019" name="Int. J. Syst. Evol. Microbiol.">
        <title>The Global Catalogue of Microorganisms (GCM) 10K type strain sequencing project: providing services to taxonomists for standard genome sequencing and annotation.</title>
        <authorList>
            <consortium name="The Broad Institute Genomics Platform"/>
            <consortium name="The Broad Institute Genome Sequencing Center for Infectious Disease"/>
            <person name="Wu L."/>
            <person name="Ma J."/>
        </authorList>
    </citation>
    <scope>NUCLEOTIDE SEQUENCE [LARGE SCALE GENOMIC DNA]</scope>
    <source>
        <strain evidence="5">KACC 11407</strain>
    </source>
</reference>
<feature type="transmembrane region" description="Helical" evidence="2">
    <location>
        <begin position="93"/>
        <end position="119"/>
    </location>
</feature>
<comment type="caution">
    <text evidence="4">The sequence shown here is derived from an EMBL/GenBank/DDBJ whole genome shotgun (WGS) entry which is preliminary data.</text>
</comment>
<sequence>MNQWYYADDARTRIGPLSPDELREHYRQRRLRRDSLVWCEGMAQWLPLERLAVELDIDSITPDPAQPPPLPAAGVMDGAPMQRAPVRKGMSGCLIALIVCAVVAVPMIAILAAIAIPAYSDYVQRAKIAQVMASANTLEMAVAEHFARERVCPDNDSADLAPLLARLTREPHIGAVRVGTLEGGHCAFEITLRGLGAQDGKTLLFEADEDASDWDCSGGDLPARYRPIQCRPTPTST</sequence>
<dbReference type="InterPro" id="IPR045584">
    <property type="entry name" value="Pilin-like"/>
</dbReference>
<keyword evidence="2" id="KW-0812">Transmembrane</keyword>
<dbReference type="RefSeq" id="WP_386754645.1">
    <property type="nucleotide sequence ID" value="NZ_JBHSNM010000002.1"/>
</dbReference>
<evidence type="ECO:0000259" key="3">
    <source>
        <dbReference type="Pfam" id="PF14237"/>
    </source>
</evidence>
<feature type="domain" description="GYF" evidence="3">
    <location>
        <begin position="4"/>
        <end position="50"/>
    </location>
</feature>
<gene>
    <name evidence="4" type="ORF">ACFPN1_09500</name>
</gene>
<keyword evidence="2" id="KW-1133">Transmembrane helix</keyword>
<keyword evidence="2" id="KW-0472">Membrane</keyword>
<dbReference type="EMBL" id="JBHSNM010000002">
    <property type="protein sequence ID" value="MFC5570290.1"/>
    <property type="molecule type" value="Genomic_DNA"/>
</dbReference>
<evidence type="ECO:0000256" key="1">
    <source>
        <dbReference type="ARBA" id="ARBA00005233"/>
    </source>
</evidence>
<dbReference type="Pfam" id="PF14237">
    <property type="entry name" value="GYF_2"/>
    <property type="match status" value="1"/>
</dbReference>
<evidence type="ECO:0000313" key="4">
    <source>
        <dbReference type="EMBL" id="MFC5570290.1"/>
    </source>
</evidence>
<dbReference type="Pfam" id="PF00114">
    <property type="entry name" value="Pilin"/>
    <property type="match status" value="1"/>
</dbReference>
<name>A0ABW0SNU3_9GAMM</name>